<feature type="domain" description="Acyltransferase 3" evidence="2">
    <location>
        <begin position="9"/>
        <end position="360"/>
    </location>
</feature>
<dbReference type="Proteomes" id="UP001165679">
    <property type="component" value="Unassembled WGS sequence"/>
</dbReference>
<name>A0AA42CJI3_9PROT</name>
<dbReference type="GO" id="GO:0016020">
    <property type="term" value="C:membrane"/>
    <property type="evidence" value="ECO:0007669"/>
    <property type="project" value="TreeGrafter"/>
</dbReference>
<feature type="transmembrane region" description="Helical" evidence="1">
    <location>
        <begin position="266"/>
        <end position="287"/>
    </location>
</feature>
<reference evidence="3" key="2">
    <citation type="submission" date="2022-10" db="EMBL/GenBank/DDBJ databases">
        <authorList>
            <person name="Trinh H.N."/>
        </authorList>
    </citation>
    <scope>NUCLEOTIDE SEQUENCE</scope>
    <source>
        <strain evidence="3">RN2-1</strain>
    </source>
</reference>
<evidence type="ECO:0000313" key="3">
    <source>
        <dbReference type="EMBL" id="MCW3476927.1"/>
    </source>
</evidence>
<evidence type="ECO:0000256" key="1">
    <source>
        <dbReference type="SAM" id="Phobius"/>
    </source>
</evidence>
<feature type="transmembrane region" description="Helical" evidence="1">
    <location>
        <begin position="12"/>
        <end position="31"/>
    </location>
</feature>
<feature type="transmembrane region" description="Helical" evidence="1">
    <location>
        <begin position="142"/>
        <end position="160"/>
    </location>
</feature>
<keyword evidence="1" id="KW-1133">Transmembrane helix</keyword>
<dbReference type="EMBL" id="JAPDNT010000026">
    <property type="protein sequence ID" value="MCW3476927.1"/>
    <property type="molecule type" value="Genomic_DNA"/>
</dbReference>
<feature type="transmembrane region" description="Helical" evidence="1">
    <location>
        <begin position="84"/>
        <end position="101"/>
    </location>
</feature>
<organism evidence="3 4">
    <name type="scientific">Limobrevibacterium gyesilva</name>
    <dbReference type="NCBI Taxonomy" id="2991712"/>
    <lineage>
        <taxon>Bacteria</taxon>
        <taxon>Pseudomonadati</taxon>
        <taxon>Pseudomonadota</taxon>
        <taxon>Alphaproteobacteria</taxon>
        <taxon>Acetobacterales</taxon>
        <taxon>Acetobacteraceae</taxon>
        <taxon>Limobrevibacterium</taxon>
    </lineage>
</organism>
<feature type="transmembrane region" description="Helical" evidence="1">
    <location>
        <begin position="43"/>
        <end position="64"/>
    </location>
</feature>
<feature type="transmembrane region" description="Helical" evidence="1">
    <location>
        <begin position="336"/>
        <end position="356"/>
    </location>
</feature>
<dbReference type="RefSeq" id="WP_264715785.1">
    <property type="nucleotide sequence ID" value="NZ_JAPDNT010000026.1"/>
</dbReference>
<dbReference type="PANTHER" id="PTHR23028:SF53">
    <property type="entry name" value="ACYL_TRANSF_3 DOMAIN-CONTAINING PROTEIN"/>
    <property type="match status" value="1"/>
</dbReference>
<reference evidence="3" key="1">
    <citation type="submission" date="2022-09" db="EMBL/GenBank/DDBJ databases">
        <title>Rhodovastum sp. nov. RN2-1 isolated from soil in Seongnam, South Korea.</title>
        <authorList>
            <person name="Le N.T."/>
        </authorList>
    </citation>
    <scope>NUCLEOTIDE SEQUENCE</scope>
    <source>
        <strain evidence="3">RN2-1</strain>
    </source>
</reference>
<dbReference type="GO" id="GO:0016747">
    <property type="term" value="F:acyltransferase activity, transferring groups other than amino-acyl groups"/>
    <property type="evidence" value="ECO:0007669"/>
    <property type="project" value="InterPro"/>
</dbReference>
<keyword evidence="3" id="KW-0808">Transferase</keyword>
<dbReference type="GO" id="GO:0000271">
    <property type="term" value="P:polysaccharide biosynthetic process"/>
    <property type="evidence" value="ECO:0007669"/>
    <property type="project" value="TreeGrafter"/>
</dbReference>
<comment type="caution">
    <text evidence="3">The sequence shown here is derived from an EMBL/GenBank/DDBJ whole genome shotgun (WGS) entry which is preliminary data.</text>
</comment>
<dbReference type="Pfam" id="PF01757">
    <property type="entry name" value="Acyl_transf_3"/>
    <property type="match status" value="1"/>
</dbReference>
<feature type="transmembrane region" description="Helical" evidence="1">
    <location>
        <begin position="198"/>
        <end position="223"/>
    </location>
</feature>
<dbReference type="InterPro" id="IPR002656">
    <property type="entry name" value="Acyl_transf_3_dom"/>
</dbReference>
<proteinExistence type="predicted"/>
<feature type="transmembrane region" description="Helical" evidence="1">
    <location>
        <begin position="244"/>
        <end position="260"/>
    </location>
</feature>
<evidence type="ECO:0000259" key="2">
    <source>
        <dbReference type="Pfam" id="PF01757"/>
    </source>
</evidence>
<protein>
    <submittedName>
        <fullName evidence="3">Acyltransferase</fullName>
    </submittedName>
</protein>
<dbReference type="AlphaFoldDB" id="A0AA42CJI3"/>
<accession>A0AA42CJI3</accession>
<keyword evidence="3" id="KW-0012">Acyltransferase</keyword>
<dbReference type="PANTHER" id="PTHR23028">
    <property type="entry name" value="ACETYLTRANSFERASE"/>
    <property type="match status" value="1"/>
</dbReference>
<dbReference type="InterPro" id="IPR050879">
    <property type="entry name" value="Acyltransferase_3"/>
</dbReference>
<feature type="transmembrane region" description="Helical" evidence="1">
    <location>
        <begin position="299"/>
        <end position="324"/>
    </location>
</feature>
<keyword evidence="1" id="KW-0812">Transmembrane</keyword>
<keyword evidence="4" id="KW-1185">Reference proteome</keyword>
<sequence>MNASGSEYQYINCVRGYAVLMVITTHVTSAFPDLPYPLHRHTIMGWHGVQMFFLASCVTLLMSWNAERRRNGRADAGSFFIRRIFRIAPAYYLSGILYFLLAPPPGGFDVWQALASATFVNAWHPQLMPTVENGWSVVPGGWSISVEFAFYFLFPVYAALATSLRRACWAFLAAVIAGAVLNQAALRMLSPANTPESVANFLFFWFPNQMSVFALGGVLYYAIGRITTGDGVPGRIAARYGTPIALLSVILFLGLAYLPVGRFVGAYPILPSTLAASLVMALFILSLSFDRGPFVNRYAAAFGTVSFSAYLLHFAVLEFVAAFPEVFQTRATGVRALLAFPVVWLVVAAVTFVLSWSTYRAIELPMINAGKALIRMRRARLVLVRPDAS</sequence>
<feature type="transmembrane region" description="Helical" evidence="1">
    <location>
        <begin position="167"/>
        <end position="186"/>
    </location>
</feature>
<gene>
    <name evidence="3" type="ORF">OL599_20375</name>
</gene>
<evidence type="ECO:0000313" key="4">
    <source>
        <dbReference type="Proteomes" id="UP001165679"/>
    </source>
</evidence>
<keyword evidence="1" id="KW-0472">Membrane</keyword>